<protein>
    <submittedName>
        <fullName evidence="5">Spermidine synthase</fullName>
    </submittedName>
</protein>
<evidence type="ECO:0000259" key="4">
    <source>
        <dbReference type="PROSITE" id="PS51006"/>
    </source>
</evidence>
<dbReference type="Pfam" id="PF01564">
    <property type="entry name" value="Spermine_synth"/>
    <property type="match status" value="1"/>
</dbReference>
<feature type="domain" description="PABS" evidence="4">
    <location>
        <begin position="1"/>
        <end position="91"/>
    </location>
</feature>
<evidence type="ECO:0000313" key="5">
    <source>
        <dbReference type="EMBL" id="POM79503.1"/>
    </source>
</evidence>
<comment type="caution">
    <text evidence="3">Lacks conserved residue(s) required for the propagation of feature annotation.</text>
</comment>
<gene>
    <name evidence="5" type="ORF">PHPALM_2812</name>
</gene>
<dbReference type="InterPro" id="IPR037163">
    <property type="entry name" value="Spermidine_synt_N_sf"/>
</dbReference>
<dbReference type="PANTHER" id="PTHR11558">
    <property type="entry name" value="SPERMIDINE/SPERMINE SYNTHASE"/>
    <property type="match status" value="1"/>
</dbReference>
<dbReference type="InterPro" id="IPR035246">
    <property type="entry name" value="Spermidine_synt_N"/>
</dbReference>
<keyword evidence="6" id="KW-1185">Reference proteome</keyword>
<evidence type="ECO:0000313" key="6">
    <source>
        <dbReference type="Proteomes" id="UP000237271"/>
    </source>
</evidence>
<dbReference type="EMBL" id="NCKW01001435">
    <property type="protein sequence ID" value="POM79503.1"/>
    <property type="molecule type" value="Genomic_DNA"/>
</dbReference>
<dbReference type="GO" id="GO:0004766">
    <property type="term" value="F:spermidine synthase activity"/>
    <property type="evidence" value="ECO:0007669"/>
    <property type="project" value="TreeGrafter"/>
</dbReference>
<dbReference type="Pfam" id="PF17284">
    <property type="entry name" value="Spermine_synt_N"/>
    <property type="match status" value="1"/>
</dbReference>
<dbReference type="Gene3D" id="2.30.140.10">
    <property type="entry name" value="Spermidine synthase, tetramerisation domain"/>
    <property type="match status" value="1"/>
</dbReference>
<evidence type="ECO:0000256" key="2">
    <source>
        <dbReference type="ARBA" id="ARBA00022679"/>
    </source>
</evidence>
<keyword evidence="3" id="KW-0620">Polyamine biosynthesis</keyword>
<dbReference type="InterPro" id="IPR030374">
    <property type="entry name" value="PABS"/>
</dbReference>
<reference evidence="5 6" key="1">
    <citation type="journal article" date="2017" name="Genome Biol. Evol.">
        <title>Phytophthora megakarya and P. palmivora, closely related causal agents of cacao black pod rot, underwent increases in genome sizes and gene numbers by different mechanisms.</title>
        <authorList>
            <person name="Ali S.S."/>
            <person name="Shao J."/>
            <person name="Lary D.J."/>
            <person name="Kronmiller B."/>
            <person name="Shen D."/>
            <person name="Strem M.D."/>
            <person name="Amoako-Attah I."/>
            <person name="Akrofi A.Y."/>
            <person name="Begoude B.A."/>
            <person name="Ten Hoopen G.M."/>
            <person name="Coulibaly K."/>
            <person name="Kebe B.I."/>
            <person name="Melnick R.L."/>
            <person name="Guiltinan M.J."/>
            <person name="Tyler B.M."/>
            <person name="Meinhardt L.W."/>
            <person name="Bailey B.A."/>
        </authorList>
    </citation>
    <scope>NUCLEOTIDE SEQUENCE [LARGE SCALE GENOMIC DNA]</scope>
    <source>
        <strain evidence="6">sbr112.9</strain>
    </source>
</reference>
<evidence type="ECO:0000256" key="3">
    <source>
        <dbReference type="PROSITE-ProRule" id="PRU00354"/>
    </source>
</evidence>
<dbReference type="GO" id="GO:0005829">
    <property type="term" value="C:cytosol"/>
    <property type="evidence" value="ECO:0007669"/>
    <property type="project" value="TreeGrafter"/>
</dbReference>
<dbReference type="OrthoDB" id="38125at2759"/>
<evidence type="ECO:0000256" key="1">
    <source>
        <dbReference type="ARBA" id="ARBA00007867"/>
    </source>
</evidence>
<dbReference type="Proteomes" id="UP000237271">
    <property type="component" value="Unassembled WGS sequence"/>
</dbReference>
<comment type="similarity">
    <text evidence="1">Belongs to the spermidine/spermine synthase family.</text>
</comment>
<dbReference type="PROSITE" id="PS51006">
    <property type="entry name" value="PABS_2"/>
    <property type="match status" value="1"/>
</dbReference>
<sequence>MWPGQKFSLKIEDVLFKGKSDFQDVLVFKSATYGNVLVLDGVIQVTERDEFAYQEMITHLPMFAHKQPKRVLIVGGGDGGVSRVVTRSRME</sequence>
<proteinExistence type="inferred from homology"/>
<accession>A0A2P4YNV6</accession>
<dbReference type="InterPro" id="IPR001045">
    <property type="entry name" value="Spermi_synthase"/>
</dbReference>
<dbReference type="Gene3D" id="3.40.50.150">
    <property type="entry name" value="Vaccinia Virus protein VP39"/>
    <property type="match status" value="1"/>
</dbReference>
<keyword evidence="2 3" id="KW-0808">Transferase</keyword>
<dbReference type="AlphaFoldDB" id="A0A2P4YNV6"/>
<dbReference type="PANTHER" id="PTHR11558:SF11">
    <property type="entry name" value="SPERMIDINE SYNTHASE"/>
    <property type="match status" value="1"/>
</dbReference>
<dbReference type="SUPFAM" id="SSF53335">
    <property type="entry name" value="S-adenosyl-L-methionine-dependent methyltransferases"/>
    <property type="match status" value="1"/>
</dbReference>
<dbReference type="GO" id="GO:0008295">
    <property type="term" value="P:spermidine biosynthetic process"/>
    <property type="evidence" value="ECO:0007669"/>
    <property type="project" value="TreeGrafter"/>
</dbReference>
<dbReference type="InterPro" id="IPR029063">
    <property type="entry name" value="SAM-dependent_MTases_sf"/>
</dbReference>
<comment type="caution">
    <text evidence="5">The sequence shown here is derived from an EMBL/GenBank/DDBJ whole genome shotgun (WGS) entry which is preliminary data.</text>
</comment>
<organism evidence="5 6">
    <name type="scientific">Phytophthora palmivora</name>
    <dbReference type="NCBI Taxonomy" id="4796"/>
    <lineage>
        <taxon>Eukaryota</taxon>
        <taxon>Sar</taxon>
        <taxon>Stramenopiles</taxon>
        <taxon>Oomycota</taxon>
        <taxon>Peronosporomycetes</taxon>
        <taxon>Peronosporales</taxon>
        <taxon>Peronosporaceae</taxon>
        <taxon>Phytophthora</taxon>
    </lineage>
</organism>
<name>A0A2P4YNV6_9STRA</name>